<keyword evidence="3" id="KW-0808">Transferase</keyword>
<dbReference type="Proteomes" id="UP000029095">
    <property type="component" value="Unassembled WGS sequence"/>
</dbReference>
<sequence length="383" mass="40348">MRVLFAVSPGLAHLYPSSGLAWAFRVAGHDVAVATSGVSTAAAAQAGFAVREVSPGADFAAVFRRSGSAEEKARAMRELGLAVAENPQTPDTILEKFARVSDLMLEGTLRFAEAWQPDLIVYSRLQGAALVTARALGVPAVDHGFSFLREGTLPERYLPHLTPLYERVGVPAELPSITSLYFAPEHMMHGEGEGWSMRAVPFQGGGTLPDWMAEPKNRPRVCVTLGTTVPRVSGVGSLESVLGAAADIDAEFVLALGDDPDLETLGTLPDNVRLVGWTPLSTLLTTCDAIIHHGGAGTTLAALHAAVPQLAMPHGADNWINAAMLERCGLGLNREPGDVDAALLKSLLHDEGLRASVRDGARALAADPGPDQMVPRLLALAGK</sequence>
<evidence type="ECO:0000313" key="7">
    <source>
        <dbReference type="Proteomes" id="UP000029095"/>
    </source>
</evidence>
<evidence type="ECO:0000256" key="1">
    <source>
        <dbReference type="ARBA" id="ARBA00006962"/>
    </source>
</evidence>
<dbReference type="CDD" id="cd03784">
    <property type="entry name" value="GT1_Gtf-like"/>
    <property type="match status" value="1"/>
</dbReference>
<dbReference type="InterPro" id="IPR050426">
    <property type="entry name" value="Glycosyltransferase_28"/>
</dbReference>
<dbReference type="Gene3D" id="3.40.50.2000">
    <property type="entry name" value="Glycogen Phosphorylase B"/>
    <property type="match status" value="2"/>
</dbReference>
<dbReference type="PANTHER" id="PTHR48050">
    <property type="entry name" value="STEROL 3-BETA-GLUCOSYLTRANSFERASE"/>
    <property type="match status" value="1"/>
</dbReference>
<evidence type="ECO:0000256" key="2">
    <source>
        <dbReference type="ARBA" id="ARBA00022676"/>
    </source>
</evidence>
<dbReference type="SUPFAM" id="SSF53756">
    <property type="entry name" value="UDP-Glycosyltransferase/glycogen phosphorylase"/>
    <property type="match status" value="1"/>
</dbReference>
<dbReference type="GO" id="GO:0017000">
    <property type="term" value="P:antibiotic biosynthetic process"/>
    <property type="evidence" value="ECO:0007669"/>
    <property type="project" value="UniProtKB-ARBA"/>
</dbReference>
<keyword evidence="2" id="KW-0328">Glycosyltransferase</keyword>
<dbReference type="PANTHER" id="PTHR48050:SF13">
    <property type="entry name" value="STEROL 3-BETA-GLUCOSYLTRANSFERASE UGT80A2"/>
    <property type="match status" value="1"/>
</dbReference>
<evidence type="ECO:0000259" key="5">
    <source>
        <dbReference type="Pfam" id="PF21036"/>
    </source>
</evidence>
<organism evidence="6 7">
    <name type="scientific">Streptomyces mutabilis</name>
    <dbReference type="NCBI Taxonomy" id="67332"/>
    <lineage>
        <taxon>Bacteria</taxon>
        <taxon>Bacillati</taxon>
        <taxon>Actinomycetota</taxon>
        <taxon>Actinomycetes</taxon>
        <taxon>Kitasatosporales</taxon>
        <taxon>Streptomycetaceae</taxon>
        <taxon>Streptomyces</taxon>
    </lineage>
</organism>
<dbReference type="STRING" id="1915400.FM21_32875"/>
<comment type="similarity">
    <text evidence="1">Belongs to the glycosyltransferase 28 family.</text>
</comment>
<proteinExistence type="inferred from homology"/>
<dbReference type="AlphaFoldDB" id="A0A086MRS1"/>
<evidence type="ECO:0000259" key="4">
    <source>
        <dbReference type="Pfam" id="PF06722"/>
    </source>
</evidence>
<dbReference type="InterPro" id="IPR010610">
    <property type="entry name" value="EryCIII-like_C"/>
</dbReference>
<dbReference type="HOGENOM" id="CLU_000537_7_4_11"/>
<evidence type="ECO:0000256" key="3">
    <source>
        <dbReference type="ARBA" id="ARBA00022679"/>
    </source>
</evidence>
<dbReference type="GO" id="GO:0016758">
    <property type="term" value="F:hexosyltransferase activity"/>
    <property type="evidence" value="ECO:0007669"/>
    <property type="project" value="UniProtKB-ARBA"/>
</dbReference>
<accession>A0A086MRS1</accession>
<feature type="domain" description="Erythromycin biosynthesis protein CIII-like N-terminal" evidence="5">
    <location>
        <begin position="22"/>
        <end position="226"/>
    </location>
</feature>
<dbReference type="InterPro" id="IPR048284">
    <property type="entry name" value="EryCIII-like_N"/>
</dbReference>
<protein>
    <submittedName>
        <fullName evidence="6">Uncharacterized protein</fullName>
    </submittedName>
</protein>
<dbReference type="FunFam" id="3.40.50.2000:FF:000072">
    <property type="entry name" value="Glycosyl transferase"/>
    <property type="match status" value="1"/>
</dbReference>
<dbReference type="GO" id="GO:0008194">
    <property type="term" value="F:UDP-glycosyltransferase activity"/>
    <property type="evidence" value="ECO:0007669"/>
    <property type="project" value="InterPro"/>
</dbReference>
<reference evidence="6 7" key="1">
    <citation type="submission" date="2014-05" db="EMBL/GenBank/DDBJ databases">
        <title>Complete genome sequence of the Streptomyces mutabilis TRM45540.</title>
        <authorList>
            <person name="Luo X."/>
            <person name="Zhang L."/>
        </authorList>
    </citation>
    <scope>NUCLEOTIDE SEQUENCE [LARGE SCALE GENOMIC DNA]</scope>
    <source>
        <strain evidence="6 7">TRM45540</strain>
    </source>
</reference>
<dbReference type="Pfam" id="PF06722">
    <property type="entry name" value="EryCIII-like_C"/>
    <property type="match status" value="1"/>
</dbReference>
<dbReference type="InterPro" id="IPR002213">
    <property type="entry name" value="UDP_glucos_trans"/>
</dbReference>
<evidence type="ECO:0000313" key="6">
    <source>
        <dbReference type="EMBL" id="KFG71589.1"/>
    </source>
</evidence>
<dbReference type="EMBL" id="JNFQ01000006">
    <property type="protein sequence ID" value="KFG71589.1"/>
    <property type="molecule type" value="Genomic_DNA"/>
</dbReference>
<name>A0A086MRS1_9ACTN</name>
<dbReference type="Pfam" id="PF21036">
    <property type="entry name" value="EryCIII-like_N"/>
    <property type="match status" value="1"/>
</dbReference>
<gene>
    <name evidence="6" type="ORF">FM21_32875</name>
</gene>
<comment type="caution">
    <text evidence="6">The sequence shown here is derived from an EMBL/GenBank/DDBJ whole genome shotgun (WGS) entry which is preliminary data.</text>
</comment>
<keyword evidence="7" id="KW-1185">Reference proteome</keyword>
<feature type="domain" description="Erythromycin biosynthesis protein CIII-like C-terminal" evidence="4">
    <location>
        <begin position="240"/>
        <end position="380"/>
    </location>
</feature>